<protein>
    <submittedName>
        <fullName evidence="1">DUF5074 domain-containing protein</fullName>
    </submittedName>
</protein>
<dbReference type="OrthoDB" id="1071014at2"/>
<dbReference type="AlphaFoldDB" id="A0A433WE11"/>
<organism evidence="1 2">
    <name type="scientific">Chitinophaga solisilvae</name>
    <dbReference type="NCBI Taxonomy" id="1233460"/>
    <lineage>
        <taxon>Bacteria</taxon>
        <taxon>Pseudomonadati</taxon>
        <taxon>Bacteroidota</taxon>
        <taxon>Chitinophagia</taxon>
        <taxon>Chitinophagales</taxon>
        <taxon>Chitinophagaceae</taxon>
        <taxon>Chitinophaga</taxon>
    </lineage>
</organism>
<evidence type="ECO:0000313" key="2">
    <source>
        <dbReference type="Proteomes" id="UP000281028"/>
    </source>
</evidence>
<comment type="caution">
    <text evidence="1">The sequence shown here is derived from an EMBL/GenBank/DDBJ whole genome shotgun (WGS) entry which is preliminary data.</text>
</comment>
<dbReference type="PROSITE" id="PS51257">
    <property type="entry name" value="PROKAR_LIPOPROTEIN"/>
    <property type="match status" value="1"/>
</dbReference>
<dbReference type="Proteomes" id="UP000281028">
    <property type="component" value="Unassembled WGS sequence"/>
</dbReference>
<sequence>MKKSVWACGALISLAVVSCSKNDVTEPLPVENPEAEIVNVLSQNTAAQEDTLFFKVKTTKGAAWVWSVDGRQAGNDSILKFVSSDMGEHIIRVAVSKNDKTVSAQTNVTVYGKYKYGTFVLNEGNMTTENGSLTFISPRGVVTDSAYFKANGTELGNVAQDLYIHHNKIYIISQNGKKNAMGTSFNNDGLLVVANAETLKKEAAYNDELAALSWPSHVAVLNEENVIIRDNSGLYRFNPITRSLTFIKGSGYAAKMTMAVSNNKIFAAAGSKVYVVEPGKDTLTYAMDMKASVSGVVKASDGNIWVSTTGTPGKISKINFRDYSLIKANDITTGSLSAGWGATPGITAKGDTLYFSGAGTKMYRHIFNQGTTEFIADAKTMVANANIVYNNIAVHPITGEVYMNTIKGYGLNFLINNISVFGMSNKATLSANYQNYTNFPAGIFFTCSYN</sequence>
<dbReference type="Pfam" id="PF16819">
    <property type="entry name" value="DUF5074"/>
    <property type="match status" value="1"/>
</dbReference>
<evidence type="ECO:0000313" key="1">
    <source>
        <dbReference type="EMBL" id="NSL86169.1"/>
    </source>
</evidence>
<dbReference type="InterPro" id="IPR031815">
    <property type="entry name" value="DUF5074"/>
</dbReference>
<dbReference type="Gene3D" id="2.130.10.10">
    <property type="entry name" value="YVTN repeat-like/Quinoprotein amine dehydrogenase"/>
    <property type="match status" value="1"/>
</dbReference>
<name>A0A433WE11_9BACT</name>
<dbReference type="EMBL" id="RIAR02000001">
    <property type="protein sequence ID" value="NSL86169.1"/>
    <property type="molecule type" value="Genomic_DNA"/>
</dbReference>
<dbReference type="InterPro" id="IPR015943">
    <property type="entry name" value="WD40/YVTN_repeat-like_dom_sf"/>
</dbReference>
<proteinExistence type="predicted"/>
<reference evidence="1" key="1">
    <citation type="submission" date="2020-05" db="EMBL/GenBank/DDBJ databases">
        <title>Chitinophaga laudate sp. nov., isolated from a tropical peat swamp.</title>
        <authorList>
            <person name="Goh C.B.S."/>
            <person name="Lee M.S."/>
            <person name="Parimannan S."/>
            <person name="Pasbakhsh P."/>
            <person name="Yule C.M."/>
            <person name="Rajandas H."/>
            <person name="Loke S."/>
            <person name="Croft L."/>
            <person name="Tan J.B.L."/>
        </authorList>
    </citation>
    <scope>NUCLEOTIDE SEQUENCE</scope>
    <source>
        <strain evidence="1">Mgbs1</strain>
    </source>
</reference>
<keyword evidence="2" id="KW-1185">Reference proteome</keyword>
<dbReference type="SUPFAM" id="SSF63829">
    <property type="entry name" value="Calcium-dependent phosphotriesterase"/>
    <property type="match status" value="1"/>
</dbReference>
<accession>A0A433WE11</accession>
<gene>
    <name evidence="1" type="ORF">ECE50_004975</name>
</gene>